<dbReference type="KEGG" id="woc:BA177_13295"/>
<dbReference type="STRING" id="1548547.BA177_13295"/>
<accession>A0A193LL67</accession>
<reference evidence="9 10" key="1">
    <citation type="submission" date="2016-06" db="EMBL/GenBank/DDBJ databases">
        <title>Complete genome sequence of a deep-branching marine Gamma Proteobacterium Woeseia oceani type strain XK5.</title>
        <authorList>
            <person name="Mu D."/>
            <person name="Du Z."/>
        </authorList>
    </citation>
    <scope>NUCLEOTIDE SEQUENCE [LARGE SCALE GENOMIC DNA]</scope>
    <source>
        <strain evidence="9 10">XK5</strain>
    </source>
</reference>
<evidence type="ECO:0000313" key="9">
    <source>
        <dbReference type="EMBL" id="ANO53232.1"/>
    </source>
</evidence>
<dbReference type="SUPFAM" id="SSF49452">
    <property type="entry name" value="Starch-binding domain-like"/>
    <property type="match status" value="1"/>
</dbReference>
<dbReference type="InterPro" id="IPR037066">
    <property type="entry name" value="Plug_dom_sf"/>
</dbReference>
<dbReference type="AlphaFoldDB" id="A0A193LL67"/>
<comment type="subcellular location">
    <subcellularLocation>
        <location evidence="1">Cell outer membrane</location>
        <topology evidence="1">Multi-pass membrane protein</topology>
    </subcellularLocation>
</comment>
<evidence type="ECO:0000256" key="7">
    <source>
        <dbReference type="ARBA" id="ARBA00023237"/>
    </source>
</evidence>
<evidence type="ECO:0000256" key="4">
    <source>
        <dbReference type="ARBA" id="ARBA00022692"/>
    </source>
</evidence>
<proteinExistence type="predicted"/>
<sequence length="981" mass="107134">MLLVVLVALPGLVWGQNTDGSVSGVVVDRSNSPQANATVTIENTANGYRRSVGASSDGRFRIARLPVGDYRLTATKDGFGDAVIEEISVGIASATTVDLVLTGGAIDNIVVTASMVTGLDMASTESALNIDFAELQRIPIGRTAGSVALLAPGVTTGVPFGGISFGGSSVGENSVFINGLNVSDVETGVGYSDVPFSMFKEFQVKTGGYSVEFGRTTGGVINAVLKSGGNEFHYGADVYTTPDAFRADGQDFFDRDGNRLINRTDDDLSSTSASFYASGPIIRDKLFFYALYEPRLVESKSGNTAGNSISDSKDDTATWGGKLDWLITDNHSLEFFGFSDDRADVADRYDSGSLIETQTTDLGGTNWALTYTGFFGDNLVLKVLYGENERNYDGRTNTSSECNRVYDDRAGVDQHIGCTTQLRNDKRVNSRDAMRIDAEYQFNDSHLLRFGVDRELRTTNMRRASVGPMQANFTLNNTTPGDSLNNVTVPAGVTEYVLERREIRGGIFEARTSAAYLEDIWNVTEDVTATLGLRWDQFETDDAAGDSFIKVDDMISPRFGVAWDIGGQGTSKLFANVGRYYFPIANGLAAREGGGTIDTRTYYALNGLDTNTTSNGLTNYTPIYGQQIGAVVEFGSGEGLGAEQRFKVDQDLDASHQDEIIIGYERMLTDTWSLGVRGIHRRFKNAIEDMYVNVDVPGCGSIDRWVFGNVGQPLTVDNECDDSSIETVTVDLGRAQQFGYDLDGDGNPDPIGSATPTRRYNAVEFVFNREWDGVYSTRLSYTWSHSYGNYEGGVNSDTGNDIPGWTESGDDVMFINSNWGDLPNDQRHSIKAFGAYALTDKLTIGTNLSLTSGRPINARGHGNPYNSQTRKEMNYVCVANCIDPNDGIWTSQDREFEYLPKGKFGRTPWIFDVDVSATYTTDFNGHTAQFGLDVFNLFNSQDATRVYEIMTDGVVDPDPTFLATRNAQLPRAIRLRASIDF</sequence>
<keyword evidence="5" id="KW-0798">TonB box</keyword>
<dbReference type="InterPro" id="IPR000531">
    <property type="entry name" value="Beta-barrel_TonB"/>
</dbReference>
<organism evidence="9 10">
    <name type="scientific">Woeseia oceani</name>
    <dbReference type="NCBI Taxonomy" id="1548547"/>
    <lineage>
        <taxon>Bacteria</taxon>
        <taxon>Pseudomonadati</taxon>
        <taxon>Pseudomonadota</taxon>
        <taxon>Gammaproteobacteria</taxon>
        <taxon>Woeseiales</taxon>
        <taxon>Woeseiaceae</taxon>
        <taxon>Woeseia</taxon>
    </lineage>
</organism>
<dbReference type="GO" id="GO:0015344">
    <property type="term" value="F:siderophore uptake transmembrane transporter activity"/>
    <property type="evidence" value="ECO:0007669"/>
    <property type="project" value="TreeGrafter"/>
</dbReference>
<dbReference type="Gene3D" id="2.40.170.20">
    <property type="entry name" value="TonB-dependent receptor, beta-barrel domain"/>
    <property type="match status" value="1"/>
</dbReference>
<dbReference type="PANTHER" id="PTHR30069">
    <property type="entry name" value="TONB-DEPENDENT OUTER MEMBRANE RECEPTOR"/>
    <property type="match status" value="1"/>
</dbReference>
<dbReference type="Pfam" id="PF00593">
    <property type="entry name" value="TonB_dep_Rec_b-barrel"/>
    <property type="match status" value="1"/>
</dbReference>
<evidence type="ECO:0000313" key="10">
    <source>
        <dbReference type="Proteomes" id="UP000092695"/>
    </source>
</evidence>
<keyword evidence="3" id="KW-1134">Transmembrane beta strand</keyword>
<dbReference type="SUPFAM" id="SSF56935">
    <property type="entry name" value="Porins"/>
    <property type="match status" value="1"/>
</dbReference>
<keyword evidence="6" id="KW-0472">Membrane</keyword>
<protein>
    <submittedName>
        <fullName evidence="9">Oar protein</fullName>
    </submittedName>
</protein>
<evidence type="ECO:0000256" key="1">
    <source>
        <dbReference type="ARBA" id="ARBA00004571"/>
    </source>
</evidence>
<feature type="domain" description="TonB-dependent receptor-like beta-barrel" evidence="8">
    <location>
        <begin position="318"/>
        <end position="937"/>
    </location>
</feature>
<evidence type="ECO:0000256" key="2">
    <source>
        <dbReference type="ARBA" id="ARBA00022448"/>
    </source>
</evidence>
<dbReference type="InterPro" id="IPR013784">
    <property type="entry name" value="Carb-bd-like_fold"/>
</dbReference>
<dbReference type="GO" id="GO:0009279">
    <property type="term" value="C:cell outer membrane"/>
    <property type="evidence" value="ECO:0007669"/>
    <property type="project" value="UniProtKB-SubCell"/>
</dbReference>
<dbReference type="Proteomes" id="UP000092695">
    <property type="component" value="Chromosome"/>
</dbReference>
<dbReference type="InterPro" id="IPR039426">
    <property type="entry name" value="TonB-dep_rcpt-like"/>
</dbReference>
<dbReference type="GO" id="GO:0030246">
    <property type="term" value="F:carbohydrate binding"/>
    <property type="evidence" value="ECO:0007669"/>
    <property type="project" value="InterPro"/>
</dbReference>
<evidence type="ECO:0000256" key="3">
    <source>
        <dbReference type="ARBA" id="ARBA00022452"/>
    </source>
</evidence>
<gene>
    <name evidence="9" type="ORF">BA177_13295</name>
</gene>
<dbReference type="GO" id="GO:0044718">
    <property type="term" value="P:siderophore transmembrane transport"/>
    <property type="evidence" value="ECO:0007669"/>
    <property type="project" value="TreeGrafter"/>
</dbReference>
<dbReference type="Gene3D" id="2.170.130.10">
    <property type="entry name" value="TonB-dependent receptor, plug domain"/>
    <property type="match status" value="1"/>
</dbReference>
<evidence type="ECO:0000259" key="8">
    <source>
        <dbReference type="Pfam" id="PF00593"/>
    </source>
</evidence>
<keyword evidence="10" id="KW-1185">Reference proteome</keyword>
<evidence type="ECO:0000256" key="5">
    <source>
        <dbReference type="ARBA" id="ARBA00023077"/>
    </source>
</evidence>
<name>A0A193LL67_9GAMM</name>
<keyword evidence="7" id="KW-0998">Cell outer membrane</keyword>
<dbReference type="EMBL" id="CP016268">
    <property type="protein sequence ID" value="ANO53232.1"/>
    <property type="molecule type" value="Genomic_DNA"/>
</dbReference>
<dbReference type="PANTHER" id="PTHR30069:SF46">
    <property type="entry name" value="OAR PROTEIN"/>
    <property type="match status" value="1"/>
</dbReference>
<dbReference type="InterPro" id="IPR036942">
    <property type="entry name" value="Beta-barrel_TonB_sf"/>
</dbReference>
<keyword evidence="2" id="KW-0813">Transport</keyword>
<dbReference type="Pfam" id="PF13620">
    <property type="entry name" value="CarboxypepD_reg"/>
    <property type="match status" value="1"/>
</dbReference>
<dbReference type="Gene3D" id="2.60.40.1120">
    <property type="entry name" value="Carboxypeptidase-like, regulatory domain"/>
    <property type="match status" value="1"/>
</dbReference>
<keyword evidence="4" id="KW-0812">Transmembrane</keyword>
<evidence type="ECO:0000256" key="6">
    <source>
        <dbReference type="ARBA" id="ARBA00023136"/>
    </source>
</evidence>